<feature type="transmembrane region" description="Helical" evidence="7">
    <location>
        <begin position="362"/>
        <end position="390"/>
    </location>
</feature>
<dbReference type="Pfam" id="PF12704">
    <property type="entry name" value="MacB_PCD"/>
    <property type="match status" value="1"/>
</dbReference>
<keyword evidence="4 7" id="KW-0812">Transmembrane</keyword>
<keyword evidence="5 7" id="KW-1133">Transmembrane helix</keyword>
<dbReference type="InterPro" id="IPR051447">
    <property type="entry name" value="Lipoprotein-release_system"/>
</dbReference>
<evidence type="ECO:0000259" key="8">
    <source>
        <dbReference type="Pfam" id="PF02687"/>
    </source>
</evidence>
<feature type="transmembrane region" description="Helical" evidence="7">
    <location>
        <begin position="270"/>
        <end position="295"/>
    </location>
</feature>
<dbReference type="InterPro" id="IPR003838">
    <property type="entry name" value="ABC3_permease_C"/>
</dbReference>
<reference evidence="10 11" key="1">
    <citation type="submission" date="2021-12" db="EMBL/GenBank/DDBJ databases">
        <title>Genome seq of p7.</title>
        <authorList>
            <person name="Seo T."/>
        </authorList>
    </citation>
    <scope>NUCLEOTIDE SEQUENCE [LARGE SCALE GENOMIC DNA]</scope>
    <source>
        <strain evidence="10 11">P7</strain>
    </source>
</reference>
<gene>
    <name evidence="10" type="ORF">LXT12_11340</name>
</gene>
<feature type="domain" description="MacB-like periplasmic core" evidence="9">
    <location>
        <begin position="443"/>
        <end position="600"/>
    </location>
</feature>
<feature type="domain" description="ABC3 transporter permease C-terminal" evidence="8">
    <location>
        <begin position="274"/>
        <end position="378"/>
    </location>
</feature>
<keyword evidence="3" id="KW-1003">Cell membrane</keyword>
<evidence type="ECO:0000256" key="4">
    <source>
        <dbReference type="ARBA" id="ARBA00022692"/>
    </source>
</evidence>
<sequence length="792" mass="84541">MRALDRKLLRDLRQMWSQALTIALVVASGIAGFVTSLSAVDSLALARERFYAEGRFADLFAGVKRAPRALEASLREVPGVADVQTTVEAAVRVTIPGLSDPIIGQLIGLDRRQPPRMNLVTVGAGQGLAALRDTAAGDGSLPALVNEGFAQARGLKPGDAVDALVNGRLRRLRIVGTALSPEYIFAGLWGMPDMRGFGVFWLDRDALAAAYDMQGAFNRVAVKLAPGASAEDAAAGLAAQLARYGGRDVYGRADQVSNQMLDNEIKEQRVLGTVLPAIFLGVAAFLLNVVVTRLVGTQREQIAALKALGYPNASIAAHYLKLVLAIVAAGLALGVLAGDRLGTGLTALYAEFFHFPRFEHVLAAPLLLVSAGITAGTAVAGTLSAILATVRLAPAEAMQPPAPGRYRRTLLERLGLRAMGPALRMTARNMERRPLRTALAVGGVAAAVAITIMGNYFRDAMEAIIDTQFTLSLRGDLTVWTADPVDAVAARLELGRLPGVQAVETTRFVPVAMSFGHRRERVLIRGFAPRPELYRVVDVDNRQVLLEGRGLLLTDRLAAKLGVKPGDRVRAEVLEGEPRTVVFEVGGTVRDMMGLNAYIDRDALNQALGDGDLGGGQVLAVQRGREAEVLAATQALPRVAGAFSKATMVRNMQEISARNVRIMSTILTVFASVIAVGVVYNNARIVLAERGWELASLRVLGFTRAEVSAMLLGEMAITIAIALPLGMGLGWGLIHAISELLKSDQFFFPVVIRARTYAWAALCVVAAGLASGAVVRRRIDRLDMVAVLKTRE</sequence>
<evidence type="ECO:0000256" key="6">
    <source>
        <dbReference type="ARBA" id="ARBA00023136"/>
    </source>
</evidence>
<evidence type="ECO:0000313" key="10">
    <source>
        <dbReference type="EMBL" id="MCE4537844.1"/>
    </source>
</evidence>
<feature type="transmembrane region" description="Helical" evidence="7">
    <location>
        <begin position="316"/>
        <end position="337"/>
    </location>
</feature>
<dbReference type="Pfam" id="PF02687">
    <property type="entry name" value="FtsX"/>
    <property type="match status" value="2"/>
</dbReference>
<evidence type="ECO:0000313" key="11">
    <source>
        <dbReference type="Proteomes" id="UP001201463"/>
    </source>
</evidence>
<keyword evidence="11" id="KW-1185">Reference proteome</keyword>
<dbReference type="PANTHER" id="PTHR30489:SF0">
    <property type="entry name" value="LIPOPROTEIN-RELEASING SYSTEM TRANSMEMBRANE PROTEIN LOLE"/>
    <property type="match status" value="1"/>
</dbReference>
<feature type="transmembrane region" description="Helical" evidence="7">
    <location>
        <begin position="757"/>
        <end position="775"/>
    </location>
</feature>
<proteinExistence type="inferred from homology"/>
<feature type="domain" description="ABC3 transporter permease C-terminal" evidence="8">
    <location>
        <begin position="666"/>
        <end position="779"/>
    </location>
</feature>
<comment type="subcellular location">
    <subcellularLocation>
        <location evidence="1">Cell membrane</location>
        <topology evidence="1">Multi-pass membrane protein</topology>
    </subcellularLocation>
</comment>
<comment type="similarity">
    <text evidence="2">Belongs to the ABC-4 integral membrane protein family. LolC/E subfamily.</text>
</comment>
<evidence type="ECO:0000256" key="1">
    <source>
        <dbReference type="ARBA" id="ARBA00004651"/>
    </source>
</evidence>
<dbReference type="Proteomes" id="UP001201463">
    <property type="component" value="Unassembled WGS sequence"/>
</dbReference>
<evidence type="ECO:0000256" key="7">
    <source>
        <dbReference type="SAM" id="Phobius"/>
    </source>
</evidence>
<protein>
    <submittedName>
        <fullName evidence="10">FtsX-like permease family protein</fullName>
    </submittedName>
</protein>
<evidence type="ECO:0000256" key="2">
    <source>
        <dbReference type="ARBA" id="ARBA00005236"/>
    </source>
</evidence>
<dbReference type="EMBL" id="JAJTWT010000004">
    <property type="protein sequence ID" value="MCE4537844.1"/>
    <property type="molecule type" value="Genomic_DNA"/>
</dbReference>
<evidence type="ECO:0000256" key="3">
    <source>
        <dbReference type="ARBA" id="ARBA00022475"/>
    </source>
</evidence>
<feature type="transmembrane region" description="Helical" evidence="7">
    <location>
        <begin position="660"/>
        <end position="680"/>
    </location>
</feature>
<evidence type="ECO:0000259" key="9">
    <source>
        <dbReference type="Pfam" id="PF12704"/>
    </source>
</evidence>
<feature type="transmembrane region" description="Helical" evidence="7">
    <location>
        <begin position="716"/>
        <end position="737"/>
    </location>
</feature>
<comment type="caution">
    <text evidence="10">The sequence shown here is derived from an EMBL/GenBank/DDBJ whole genome shotgun (WGS) entry which is preliminary data.</text>
</comment>
<accession>A0ABS8XAA1</accession>
<name>A0ABS8XAA1_9BURK</name>
<dbReference type="InterPro" id="IPR025857">
    <property type="entry name" value="MacB_PCD"/>
</dbReference>
<feature type="transmembrane region" description="Helical" evidence="7">
    <location>
        <begin position="438"/>
        <end position="457"/>
    </location>
</feature>
<dbReference type="RefSeq" id="WP_233392087.1">
    <property type="nucleotide sequence ID" value="NZ_JAJTWT010000004.1"/>
</dbReference>
<dbReference type="PANTHER" id="PTHR30489">
    <property type="entry name" value="LIPOPROTEIN-RELEASING SYSTEM TRANSMEMBRANE PROTEIN LOLE"/>
    <property type="match status" value="1"/>
</dbReference>
<organism evidence="10 11">
    <name type="scientific">Pelomonas caseinilytica</name>
    <dbReference type="NCBI Taxonomy" id="2906763"/>
    <lineage>
        <taxon>Bacteria</taxon>
        <taxon>Pseudomonadati</taxon>
        <taxon>Pseudomonadota</taxon>
        <taxon>Betaproteobacteria</taxon>
        <taxon>Burkholderiales</taxon>
        <taxon>Sphaerotilaceae</taxon>
        <taxon>Roseateles</taxon>
    </lineage>
</organism>
<keyword evidence="6 7" id="KW-0472">Membrane</keyword>
<evidence type="ECO:0000256" key="5">
    <source>
        <dbReference type="ARBA" id="ARBA00022989"/>
    </source>
</evidence>